<evidence type="ECO:0000313" key="3">
    <source>
        <dbReference type="Proteomes" id="UP001302222"/>
    </source>
</evidence>
<comment type="caution">
    <text evidence="2">The sequence shown here is derived from an EMBL/GenBank/DDBJ whole genome shotgun (WGS) entry which is preliminary data.</text>
</comment>
<dbReference type="InterPro" id="IPR043129">
    <property type="entry name" value="ATPase_NBD"/>
</dbReference>
<keyword evidence="3" id="KW-1185">Reference proteome</keyword>
<dbReference type="SUPFAM" id="SSF53067">
    <property type="entry name" value="Actin-like ATPase domain"/>
    <property type="match status" value="1"/>
</dbReference>
<evidence type="ECO:0000256" key="1">
    <source>
        <dbReference type="ARBA" id="ARBA00006479"/>
    </source>
</evidence>
<dbReference type="CDD" id="cd23763">
    <property type="entry name" value="ASKHA_ATPase_ROK"/>
    <property type="match status" value="1"/>
</dbReference>
<comment type="similarity">
    <text evidence="1">Belongs to the ROK (NagC/XylR) family.</text>
</comment>
<evidence type="ECO:0000313" key="2">
    <source>
        <dbReference type="EMBL" id="MEA5427269.1"/>
    </source>
</evidence>
<dbReference type="PANTHER" id="PTHR18964">
    <property type="entry name" value="ROK (REPRESSOR, ORF, KINASE) FAMILY"/>
    <property type="match status" value="1"/>
</dbReference>
<dbReference type="Proteomes" id="UP001302222">
    <property type="component" value="Unassembled WGS sequence"/>
</dbReference>
<sequence>MYIGVDIGGSHITAAQVNIEDGEIIASSIVRSKLNPHASSEEILTAWANAIVQTSNQVKNYYLGIAMPGPFDYENGICLMKNVNKYESLYGLNIRNELSERLAIPIENISFRNDSEAFLEGEMLFGAGQQYEKAIGITMGTGLGTSIYHEGDAKDMAMGINHQLLEGVAEDYISTRWFVKRYHELTGKTVDGAKQLVESFENDEASQEVFTEFAKNVCLFIDDFTKIFHPELIIVGGNIAGASPLFFPEVEKMLSENTRKIQLIKSSLNEQAALMGAVGLWKKQLK</sequence>
<dbReference type="Gene3D" id="3.30.420.40">
    <property type="match status" value="2"/>
</dbReference>
<reference evidence="2 3" key="1">
    <citation type="submission" date="2023-12" db="EMBL/GenBank/DDBJ databases">
        <title>Novel species of the genus Arcicella isolated from rivers.</title>
        <authorList>
            <person name="Lu H."/>
        </authorList>
    </citation>
    <scope>NUCLEOTIDE SEQUENCE [LARGE SCALE GENOMIC DNA]</scope>
    <source>
        <strain evidence="2 3">DC25W</strain>
    </source>
</reference>
<dbReference type="RefSeq" id="WP_323258679.1">
    <property type="nucleotide sequence ID" value="NZ_JAYGIM010000008.1"/>
</dbReference>
<dbReference type="PANTHER" id="PTHR18964:SF149">
    <property type="entry name" value="BIFUNCTIONAL UDP-N-ACETYLGLUCOSAMINE 2-EPIMERASE_N-ACETYLMANNOSAMINE KINASE"/>
    <property type="match status" value="1"/>
</dbReference>
<dbReference type="Pfam" id="PF00480">
    <property type="entry name" value="ROK"/>
    <property type="match status" value="2"/>
</dbReference>
<accession>A0ABU5SJS3</accession>
<dbReference type="InterPro" id="IPR000600">
    <property type="entry name" value="ROK"/>
</dbReference>
<dbReference type="EMBL" id="JAYGIM010000008">
    <property type="protein sequence ID" value="MEA5427269.1"/>
    <property type="molecule type" value="Genomic_DNA"/>
</dbReference>
<gene>
    <name evidence="2" type="ORF">VB798_11820</name>
</gene>
<organism evidence="2 3">
    <name type="scientific">Arcicella lustrica</name>
    <dbReference type="NCBI Taxonomy" id="2984196"/>
    <lineage>
        <taxon>Bacteria</taxon>
        <taxon>Pseudomonadati</taxon>
        <taxon>Bacteroidota</taxon>
        <taxon>Cytophagia</taxon>
        <taxon>Cytophagales</taxon>
        <taxon>Flectobacillaceae</taxon>
        <taxon>Arcicella</taxon>
    </lineage>
</organism>
<proteinExistence type="inferred from homology"/>
<name>A0ABU5SJS3_9BACT</name>
<protein>
    <submittedName>
        <fullName evidence="2">ROK family protein</fullName>
    </submittedName>
</protein>